<dbReference type="EMBL" id="LAZR01006203">
    <property type="protein sequence ID" value="KKM93952.1"/>
    <property type="molecule type" value="Genomic_DNA"/>
</dbReference>
<organism evidence="1">
    <name type="scientific">marine sediment metagenome</name>
    <dbReference type="NCBI Taxonomy" id="412755"/>
    <lineage>
        <taxon>unclassified sequences</taxon>
        <taxon>metagenomes</taxon>
        <taxon>ecological metagenomes</taxon>
    </lineage>
</organism>
<reference evidence="1" key="1">
    <citation type="journal article" date="2015" name="Nature">
        <title>Complex archaea that bridge the gap between prokaryotes and eukaryotes.</title>
        <authorList>
            <person name="Spang A."/>
            <person name="Saw J.H."/>
            <person name="Jorgensen S.L."/>
            <person name="Zaremba-Niedzwiedzka K."/>
            <person name="Martijn J."/>
            <person name="Lind A.E."/>
            <person name="van Eijk R."/>
            <person name="Schleper C."/>
            <person name="Guy L."/>
            <person name="Ettema T.J."/>
        </authorList>
    </citation>
    <scope>NUCLEOTIDE SEQUENCE</scope>
</reference>
<evidence type="ECO:0008006" key="2">
    <source>
        <dbReference type="Google" id="ProtNLM"/>
    </source>
</evidence>
<accession>A0A0F9PL04</accession>
<gene>
    <name evidence="1" type="ORF">LCGC14_1203220</name>
</gene>
<comment type="caution">
    <text evidence="1">The sequence shown here is derived from an EMBL/GenBank/DDBJ whole genome shotgun (WGS) entry which is preliminary data.</text>
</comment>
<sequence length="153" mass="18319">MSEFEIEILHLTSIQLKIFKELSYGKSITRGTLAKKLNIPYTTIYDNLIKLQLKKFVRQYSRKTNKIRGRSSVFWYMPRYVLKVFRKFRESEPTEGMKKDLDELFEKGIEIFAKVFHIHVSGNLSKLDINRLLEFAEKYKGDELDKKIKSYFY</sequence>
<name>A0A0F9PL04_9ZZZZ</name>
<dbReference type="InterPro" id="IPR036390">
    <property type="entry name" value="WH_DNA-bd_sf"/>
</dbReference>
<dbReference type="InterPro" id="IPR036388">
    <property type="entry name" value="WH-like_DNA-bd_sf"/>
</dbReference>
<dbReference type="AlphaFoldDB" id="A0A0F9PL04"/>
<dbReference type="SUPFAM" id="SSF46785">
    <property type="entry name" value="Winged helix' DNA-binding domain"/>
    <property type="match status" value="1"/>
</dbReference>
<dbReference type="Gene3D" id="1.10.10.10">
    <property type="entry name" value="Winged helix-like DNA-binding domain superfamily/Winged helix DNA-binding domain"/>
    <property type="match status" value="1"/>
</dbReference>
<proteinExistence type="predicted"/>
<protein>
    <recommendedName>
        <fullName evidence="2">Transcription regulator TrmB N-terminal domain-containing protein</fullName>
    </recommendedName>
</protein>
<evidence type="ECO:0000313" key="1">
    <source>
        <dbReference type="EMBL" id="KKM93952.1"/>
    </source>
</evidence>